<dbReference type="KEGG" id="ddi:DDB_G0271770"/>
<accession>Q55AK0</accession>
<evidence type="ECO:0000313" key="2">
    <source>
        <dbReference type="EMBL" id="EAL71575.2"/>
    </source>
</evidence>
<dbReference type="AlphaFoldDB" id="Q75J98"/>
<reference evidence="2 3" key="1">
    <citation type="journal article" date="2005" name="Nature">
        <title>The genome of the social amoeba Dictyostelium discoideum.</title>
        <authorList>
            <consortium name="The Dictyostelium discoideum Sequencing Consortium"/>
            <person name="Eichinger L."/>
            <person name="Pachebat J.A."/>
            <person name="Glockner G."/>
            <person name="Rajandream M.A."/>
            <person name="Sucgang R."/>
            <person name="Berriman M."/>
            <person name="Song J."/>
            <person name="Olsen R."/>
            <person name="Szafranski K."/>
            <person name="Xu Q."/>
            <person name="Tunggal B."/>
            <person name="Kummerfeld S."/>
            <person name="Madera M."/>
            <person name="Konfortov B.A."/>
            <person name="Rivero F."/>
            <person name="Bankier A.T."/>
            <person name="Lehmann R."/>
            <person name="Hamlin N."/>
            <person name="Davies R."/>
            <person name="Gaudet P."/>
            <person name="Fey P."/>
            <person name="Pilcher K."/>
            <person name="Chen G."/>
            <person name="Saunders D."/>
            <person name="Sodergren E."/>
            <person name="Davis P."/>
            <person name="Kerhornou A."/>
            <person name="Nie X."/>
            <person name="Hall N."/>
            <person name="Anjard C."/>
            <person name="Hemphill L."/>
            <person name="Bason N."/>
            <person name="Farbrother P."/>
            <person name="Desany B."/>
            <person name="Just E."/>
            <person name="Morio T."/>
            <person name="Rost R."/>
            <person name="Churcher C."/>
            <person name="Cooper J."/>
            <person name="Haydock S."/>
            <person name="van Driessche N."/>
            <person name="Cronin A."/>
            <person name="Goodhead I."/>
            <person name="Muzny D."/>
            <person name="Mourier T."/>
            <person name="Pain A."/>
            <person name="Lu M."/>
            <person name="Harper D."/>
            <person name="Lindsay R."/>
            <person name="Hauser H."/>
            <person name="James K."/>
            <person name="Quiles M."/>
            <person name="Madan Babu M."/>
            <person name="Saito T."/>
            <person name="Buchrieser C."/>
            <person name="Wardroper A."/>
            <person name="Felder M."/>
            <person name="Thangavelu M."/>
            <person name="Johnson D."/>
            <person name="Knights A."/>
            <person name="Loulseged H."/>
            <person name="Mungall K."/>
            <person name="Oliver K."/>
            <person name="Price C."/>
            <person name="Quail M.A."/>
            <person name="Urushihara H."/>
            <person name="Hernandez J."/>
            <person name="Rabbinowitsch E."/>
            <person name="Steffen D."/>
            <person name="Sanders M."/>
            <person name="Ma J."/>
            <person name="Kohara Y."/>
            <person name="Sharp S."/>
            <person name="Simmonds M."/>
            <person name="Spiegler S."/>
            <person name="Tivey A."/>
            <person name="Sugano S."/>
            <person name="White B."/>
            <person name="Walker D."/>
            <person name="Woodward J."/>
            <person name="Winckler T."/>
            <person name="Tanaka Y."/>
            <person name="Shaulsky G."/>
            <person name="Schleicher M."/>
            <person name="Weinstock G."/>
            <person name="Rosenthal A."/>
            <person name="Cox E.C."/>
            <person name="Chisholm R.L."/>
            <person name="Gibbs R."/>
            <person name="Loomis W.F."/>
            <person name="Platzer M."/>
            <person name="Kay R.R."/>
            <person name="Williams J."/>
            <person name="Dear P.H."/>
            <person name="Noegel A.A."/>
            <person name="Barrell B."/>
            <person name="Kuspa A."/>
        </authorList>
    </citation>
    <scope>NUCLEOTIDE SEQUENCE [LARGE SCALE GENOMIC DNA]</scope>
    <source>
        <strain evidence="2 3">AX4</strain>
    </source>
</reference>
<name>Q75J98_DICDI</name>
<dbReference type="RefSeq" id="XP_645522.2">
    <property type="nucleotide sequence ID" value="XM_640430.2"/>
</dbReference>
<dbReference type="PaxDb" id="44689-DDB0237898"/>
<dbReference type="InParanoid" id="Q75J98"/>
<accession>Q75J98</accession>
<dbReference type="EMBL" id="AAFI02000006">
    <property type="protein sequence ID" value="EAL71575.2"/>
    <property type="molecule type" value="Genomic_DNA"/>
</dbReference>
<proteinExistence type="predicted"/>
<comment type="caution">
    <text evidence="2">The sequence shown here is derived from an EMBL/GenBank/DDBJ whole genome shotgun (WGS) entry which is preliminary data.</text>
</comment>
<dbReference type="GeneID" id="8618151"/>
<keyword evidence="3" id="KW-1185">Reference proteome</keyword>
<sequence>MYIFIDALTKLSLGGSKSVSSKSVSSNSTSINFGNNNITWNGLPPPPAIPPMRDVPEEE</sequence>
<protein>
    <submittedName>
        <fullName evidence="2">Uncharacterized protein</fullName>
    </submittedName>
</protein>
<feature type="region of interest" description="Disordered" evidence="1">
    <location>
        <begin position="35"/>
        <end position="59"/>
    </location>
</feature>
<gene>
    <name evidence="2" type="ORF">DDB_G0271770</name>
</gene>
<evidence type="ECO:0000256" key="1">
    <source>
        <dbReference type="SAM" id="MobiDB-lite"/>
    </source>
</evidence>
<dbReference type="HOGENOM" id="CLU_3000419_0_0_1"/>
<dbReference type="Proteomes" id="UP000002195">
    <property type="component" value="Unassembled WGS sequence"/>
</dbReference>
<dbReference type="dictyBase" id="DDB_G0271770"/>
<organism evidence="2 3">
    <name type="scientific">Dictyostelium discoideum</name>
    <name type="common">Social amoeba</name>
    <dbReference type="NCBI Taxonomy" id="44689"/>
    <lineage>
        <taxon>Eukaryota</taxon>
        <taxon>Amoebozoa</taxon>
        <taxon>Evosea</taxon>
        <taxon>Eumycetozoa</taxon>
        <taxon>Dictyostelia</taxon>
        <taxon>Dictyosteliales</taxon>
        <taxon>Dictyosteliaceae</taxon>
        <taxon>Dictyostelium</taxon>
    </lineage>
</organism>
<evidence type="ECO:0000313" key="3">
    <source>
        <dbReference type="Proteomes" id="UP000002195"/>
    </source>
</evidence>